<organism evidence="1 3">
    <name type="scientific">Burkholderia singularis</name>
    <dbReference type="NCBI Taxonomy" id="1503053"/>
    <lineage>
        <taxon>Bacteria</taxon>
        <taxon>Pseudomonadati</taxon>
        <taxon>Pseudomonadota</taxon>
        <taxon>Betaproteobacteria</taxon>
        <taxon>Burkholderiales</taxon>
        <taxon>Burkholderiaceae</taxon>
        <taxon>Burkholderia</taxon>
        <taxon>pseudomallei group</taxon>
    </lineage>
</organism>
<evidence type="ECO:0000313" key="3">
    <source>
        <dbReference type="Proteomes" id="UP000062788"/>
    </source>
</evidence>
<name>A0A103E5X0_9BURK</name>
<evidence type="ECO:0000313" key="1">
    <source>
        <dbReference type="EMBL" id="KVE28878.1"/>
    </source>
</evidence>
<sequence>MPLDNAVTIGQTVMPATGRATGQSMLAATMGDRKAGNGQKTNVKTYVFAPQIPTPLGKLATNVTLTHR</sequence>
<gene>
    <name evidence="2" type="ORF">BSIN_0011</name>
    <name evidence="1" type="ORF">WS67_09300</name>
</gene>
<evidence type="ECO:0000313" key="2">
    <source>
        <dbReference type="EMBL" id="SMF99282.1"/>
    </source>
</evidence>
<dbReference type="Proteomes" id="UP000062788">
    <property type="component" value="Unassembled WGS sequence"/>
</dbReference>
<reference evidence="1 3" key="1">
    <citation type="submission" date="2015-11" db="EMBL/GenBank/DDBJ databases">
        <title>Expanding the genomic diversity of Burkholderia species for the development of highly accurate diagnostics.</title>
        <authorList>
            <person name="Sahl J."/>
            <person name="Keim P."/>
            <person name="Wagner D."/>
        </authorList>
    </citation>
    <scope>NUCLEOTIDE SEQUENCE [LARGE SCALE GENOMIC DNA]</scope>
    <source>
        <strain evidence="1 3">TSV85</strain>
    </source>
</reference>
<protein>
    <submittedName>
        <fullName evidence="1">Uncharacterized protein</fullName>
    </submittedName>
</protein>
<dbReference type="EMBL" id="FXAN01000040">
    <property type="protein sequence ID" value="SMF99282.1"/>
    <property type="molecule type" value="Genomic_DNA"/>
</dbReference>
<keyword evidence="3" id="KW-1185">Reference proteome</keyword>
<accession>A0A103E5X0</accession>
<dbReference type="AlphaFoldDB" id="A0A103E5X0"/>
<dbReference type="RefSeq" id="WP_059515382.1">
    <property type="nucleotide sequence ID" value="NZ_CP013449.1"/>
</dbReference>
<dbReference type="Proteomes" id="UP000198460">
    <property type="component" value="Unassembled WGS sequence"/>
</dbReference>
<reference evidence="2 4" key="2">
    <citation type="submission" date="2017-04" db="EMBL/GenBank/DDBJ databases">
        <authorList>
            <person name="Afonso C.L."/>
            <person name="Miller P.J."/>
            <person name="Scott M.A."/>
            <person name="Spackman E."/>
            <person name="Goraichik I."/>
            <person name="Dimitrov K.M."/>
            <person name="Suarez D.L."/>
            <person name="Swayne D.E."/>
        </authorList>
    </citation>
    <scope>NUCLEOTIDE SEQUENCE [LARGE SCALE GENOMIC DNA]</scope>
    <source>
        <strain evidence="2">LMG 28154</strain>
    </source>
</reference>
<dbReference type="EMBL" id="LOWA01000018">
    <property type="protein sequence ID" value="KVE28878.1"/>
    <property type="molecule type" value="Genomic_DNA"/>
</dbReference>
<proteinExistence type="predicted"/>
<evidence type="ECO:0000313" key="4">
    <source>
        <dbReference type="Proteomes" id="UP000198460"/>
    </source>
</evidence>